<dbReference type="PANTHER" id="PTHR24099:SF15">
    <property type="entry name" value="E3 UBIQUITIN-PROTEIN LIGASE TRIM9"/>
    <property type="match status" value="1"/>
</dbReference>
<evidence type="ECO:0000313" key="13">
    <source>
        <dbReference type="Proteomes" id="UP000728032"/>
    </source>
</evidence>
<dbReference type="OrthoDB" id="295536at2759"/>
<dbReference type="SMART" id="SM00449">
    <property type="entry name" value="SPRY"/>
    <property type="match status" value="1"/>
</dbReference>
<dbReference type="InterPro" id="IPR017903">
    <property type="entry name" value="COS_domain"/>
</dbReference>
<evidence type="ECO:0000259" key="11">
    <source>
        <dbReference type="PROSITE" id="PS51262"/>
    </source>
</evidence>
<feature type="domain" description="B30.2/SPRY" evidence="9">
    <location>
        <begin position="498"/>
        <end position="681"/>
    </location>
</feature>
<keyword evidence="5" id="KW-0175">Coiled coil</keyword>
<dbReference type="PROSITE" id="PS50853">
    <property type="entry name" value="FN3"/>
    <property type="match status" value="1"/>
</dbReference>
<name>A0A7R9LA50_9ACAR</name>
<keyword evidence="1" id="KW-0479">Metal-binding</keyword>
<dbReference type="Gene3D" id="3.30.40.10">
    <property type="entry name" value="Zinc/RING finger domain, C3HC4 (zinc finger)"/>
    <property type="match status" value="1"/>
</dbReference>
<feature type="region of interest" description="Disordered" evidence="7">
    <location>
        <begin position="677"/>
        <end position="704"/>
    </location>
</feature>
<dbReference type="CDD" id="cd12889">
    <property type="entry name" value="SPRY_PRY_TRIM67_9"/>
    <property type="match status" value="1"/>
</dbReference>
<dbReference type="InterPro" id="IPR000315">
    <property type="entry name" value="Znf_B-box"/>
</dbReference>
<evidence type="ECO:0000256" key="7">
    <source>
        <dbReference type="SAM" id="MobiDB-lite"/>
    </source>
</evidence>
<evidence type="ECO:0000259" key="10">
    <source>
        <dbReference type="PROSITE" id="PS50853"/>
    </source>
</evidence>
<feature type="compositionally biased region" description="Low complexity" evidence="7">
    <location>
        <begin position="682"/>
        <end position="692"/>
    </location>
</feature>
<dbReference type="InterPro" id="IPR003961">
    <property type="entry name" value="FN3_dom"/>
</dbReference>
<dbReference type="Pfam" id="PF13445">
    <property type="entry name" value="zf-RING_UBOX"/>
    <property type="match status" value="1"/>
</dbReference>
<evidence type="ECO:0000259" key="8">
    <source>
        <dbReference type="PROSITE" id="PS50119"/>
    </source>
</evidence>
<feature type="domain" description="COS" evidence="11">
    <location>
        <begin position="344"/>
        <end position="403"/>
    </location>
</feature>
<dbReference type="Pfam" id="PF22586">
    <property type="entry name" value="ANCHR-like_BBOX"/>
    <property type="match status" value="1"/>
</dbReference>
<dbReference type="SUPFAM" id="SSF49899">
    <property type="entry name" value="Concanavalin A-like lectins/glucanases"/>
    <property type="match status" value="1"/>
</dbReference>
<dbReference type="SUPFAM" id="SSF57850">
    <property type="entry name" value="RING/U-box"/>
    <property type="match status" value="1"/>
</dbReference>
<dbReference type="PROSITE" id="PS50188">
    <property type="entry name" value="B302_SPRY"/>
    <property type="match status" value="1"/>
</dbReference>
<dbReference type="PANTHER" id="PTHR24099">
    <property type="entry name" value="E3 UBIQUITIN-PROTEIN LIGASE TRIM36-RELATED"/>
    <property type="match status" value="1"/>
</dbReference>
<dbReference type="SUPFAM" id="SSF49265">
    <property type="entry name" value="Fibronectin type III"/>
    <property type="match status" value="1"/>
</dbReference>
<organism evidence="12">
    <name type="scientific">Oppiella nova</name>
    <dbReference type="NCBI Taxonomy" id="334625"/>
    <lineage>
        <taxon>Eukaryota</taxon>
        <taxon>Metazoa</taxon>
        <taxon>Ecdysozoa</taxon>
        <taxon>Arthropoda</taxon>
        <taxon>Chelicerata</taxon>
        <taxon>Arachnida</taxon>
        <taxon>Acari</taxon>
        <taxon>Acariformes</taxon>
        <taxon>Sarcoptiformes</taxon>
        <taxon>Oribatida</taxon>
        <taxon>Brachypylina</taxon>
        <taxon>Oppioidea</taxon>
        <taxon>Oppiidae</taxon>
        <taxon>Oppiella</taxon>
    </lineage>
</organism>
<dbReference type="GO" id="GO:0043005">
    <property type="term" value="C:neuron projection"/>
    <property type="evidence" value="ECO:0007669"/>
    <property type="project" value="TreeGrafter"/>
</dbReference>
<dbReference type="Gene3D" id="4.10.830.40">
    <property type="match status" value="1"/>
</dbReference>
<dbReference type="InterPro" id="IPR001870">
    <property type="entry name" value="B30.2/SPRY"/>
</dbReference>
<dbReference type="PROSITE" id="PS51262">
    <property type="entry name" value="COS"/>
    <property type="match status" value="1"/>
</dbReference>
<dbReference type="Gene3D" id="2.60.120.920">
    <property type="match status" value="1"/>
</dbReference>
<evidence type="ECO:0000256" key="6">
    <source>
        <dbReference type="PROSITE-ProRule" id="PRU00024"/>
    </source>
</evidence>
<accession>A0A7R9LA50</accession>
<dbReference type="EMBL" id="CAJPVJ010000124">
    <property type="protein sequence ID" value="CAG2161310.1"/>
    <property type="molecule type" value="Genomic_DNA"/>
</dbReference>
<dbReference type="SMART" id="SM00184">
    <property type="entry name" value="RING"/>
    <property type="match status" value="1"/>
</dbReference>
<dbReference type="InterPro" id="IPR013320">
    <property type="entry name" value="ConA-like_dom_sf"/>
</dbReference>
<gene>
    <name evidence="12" type="ORF">ONB1V03_LOCUS999</name>
</gene>
<feature type="domain" description="B box-type" evidence="8">
    <location>
        <begin position="184"/>
        <end position="233"/>
    </location>
</feature>
<dbReference type="Proteomes" id="UP000728032">
    <property type="component" value="Unassembled WGS sequence"/>
</dbReference>
<dbReference type="AlphaFoldDB" id="A0A7R9LA50"/>
<dbReference type="SMART" id="SM00336">
    <property type="entry name" value="BBOX"/>
    <property type="match status" value="2"/>
</dbReference>
<dbReference type="GO" id="GO:0007411">
    <property type="term" value="P:axon guidance"/>
    <property type="evidence" value="ECO:0007669"/>
    <property type="project" value="TreeGrafter"/>
</dbReference>
<dbReference type="CDD" id="cd19764">
    <property type="entry name" value="Bbox2_TRIM9-like"/>
    <property type="match status" value="1"/>
</dbReference>
<reference evidence="12" key="1">
    <citation type="submission" date="2020-11" db="EMBL/GenBank/DDBJ databases">
        <authorList>
            <person name="Tran Van P."/>
        </authorList>
    </citation>
    <scope>NUCLEOTIDE SEQUENCE</scope>
</reference>
<dbReference type="PROSITE" id="PS50119">
    <property type="entry name" value="ZF_BBOX"/>
    <property type="match status" value="2"/>
</dbReference>
<keyword evidence="13" id="KW-1185">Reference proteome</keyword>
<dbReference type="Gene3D" id="1.20.5.170">
    <property type="match status" value="1"/>
</dbReference>
<evidence type="ECO:0000256" key="5">
    <source>
        <dbReference type="ARBA" id="ARBA00023054"/>
    </source>
</evidence>
<dbReference type="InterPro" id="IPR001841">
    <property type="entry name" value="Znf_RING"/>
</dbReference>
<keyword evidence="2" id="KW-0677">Repeat</keyword>
<dbReference type="GO" id="GO:0008270">
    <property type="term" value="F:zinc ion binding"/>
    <property type="evidence" value="ECO:0007669"/>
    <property type="project" value="UniProtKB-KW"/>
</dbReference>
<proteinExistence type="predicted"/>
<dbReference type="InterPro" id="IPR027370">
    <property type="entry name" value="Znf-RING_euk"/>
</dbReference>
<evidence type="ECO:0000256" key="1">
    <source>
        <dbReference type="ARBA" id="ARBA00022723"/>
    </source>
</evidence>
<evidence type="ECO:0000256" key="3">
    <source>
        <dbReference type="ARBA" id="ARBA00022771"/>
    </source>
</evidence>
<evidence type="ECO:0008006" key="14">
    <source>
        <dbReference type="Google" id="ProtNLM"/>
    </source>
</evidence>
<dbReference type="Pfam" id="PF00643">
    <property type="entry name" value="zf-B_box"/>
    <property type="match status" value="1"/>
</dbReference>
<protein>
    <recommendedName>
        <fullName evidence="14">E3 ubiquitin-protein ligase TRIM9</fullName>
    </recommendedName>
</protein>
<dbReference type="InterPro" id="IPR043136">
    <property type="entry name" value="B30.2/SPRY_sf"/>
</dbReference>
<evidence type="ECO:0000313" key="12">
    <source>
        <dbReference type="EMBL" id="CAD7637750.1"/>
    </source>
</evidence>
<sequence length="704" mass="78330">MEEELKCPVCKDFFANPILMPCYHTLCLTCAISLQQPVGANQHNSSNNNNINPVAITSPTNASTYIVTATVHQSADESVHTSSISGDISATCSTTGSEISDADKLSLLSETDSGVICNSRPNSYVGTPNIQAILFPPFLQTLNSTSLSCPVCQKLIYLNESGANSLPKNRTMQSIVEKYCSSSESQTLCQLCEKEPKEASVMCEQCEVYYCETCRERCHPQRGPLATHKLIAAHLTKHLIRSRSRHKDFALKCVEHTDNCLEKFCINCKLPICNTCAQEGRHSNHDIQSLAIICKALKTRKQQLLTFARKEKDYKLRILREQVMACTSKLQQTTGLIHFCIEALKDNDNMSYLQIGSSLISRVLNVEMTWHKDMNTAPWVSPEFDLTLDCQPVLMAIEQLNFSQMKPPGPPILIPDECLSENNGITVAWQPHPSSFVEAFILELDDGNNGAFRCFLLCLGASSLQQSSSNSQLILPVCYEMDGLHFNSIYRLRVKAYNSSGEGAYSDVISLQTADVAWFALDPLSAHSDITITNENQTLTCDSYEHRVVLANMAFSRGVHYWEINVDRYLNNADIALGIARADVSKDKMLGKDSLGWSMYIDNKRSWFLHSDRHDRRCDGGIDKCSVIGVLLNMERHELSFYVNDEHQSGIAFKELKGVFYPAFSVNRNVTITVTTGIEPPLSSGSNSALESESSDGEIKKPTK</sequence>
<evidence type="ECO:0000256" key="4">
    <source>
        <dbReference type="ARBA" id="ARBA00022833"/>
    </source>
</evidence>
<keyword evidence="3 6" id="KW-0863">Zinc-finger</keyword>
<feature type="domain" description="Fibronectin type-III" evidence="10">
    <location>
        <begin position="407"/>
        <end position="516"/>
    </location>
</feature>
<dbReference type="InterPro" id="IPR013783">
    <property type="entry name" value="Ig-like_fold"/>
</dbReference>
<dbReference type="SUPFAM" id="SSF57845">
    <property type="entry name" value="B-box zinc-binding domain"/>
    <property type="match status" value="1"/>
</dbReference>
<evidence type="ECO:0000256" key="2">
    <source>
        <dbReference type="ARBA" id="ARBA00022737"/>
    </source>
</evidence>
<feature type="domain" description="B box-type" evidence="8">
    <location>
        <begin position="248"/>
        <end position="290"/>
    </location>
</feature>
<dbReference type="Pfam" id="PF00622">
    <property type="entry name" value="SPRY"/>
    <property type="match status" value="1"/>
</dbReference>
<dbReference type="Gene3D" id="2.60.40.10">
    <property type="entry name" value="Immunoglobulins"/>
    <property type="match status" value="1"/>
</dbReference>
<dbReference type="InterPro" id="IPR050617">
    <property type="entry name" value="E3_ligase_FN3/SPRY"/>
</dbReference>
<dbReference type="InterPro" id="IPR013083">
    <property type="entry name" value="Znf_RING/FYVE/PHD"/>
</dbReference>
<dbReference type="InterPro" id="IPR036116">
    <property type="entry name" value="FN3_sf"/>
</dbReference>
<dbReference type="CDD" id="cd00063">
    <property type="entry name" value="FN3"/>
    <property type="match status" value="1"/>
</dbReference>
<dbReference type="EMBL" id="OC914949">
    <property type="protein sequence ID" value="CAD7637750.1"/>
    <property type="molecule type" value="Genomic_DNA"/>
</dbReference>
<dbReference type="Gene3D" id="3.30.160.60">
    <property type="entry name" value="Classic Zinc Finger"/>
    <property type="match status" value="1"/>
</dbReference>
<evidence type="ECO:0000259" key="9">
    <source>
        <dbReference type="PROSITE" id="PS50188"/>
    </source>
</evidence>
<dbReference type="CDD" id="cd16576">
    <property type="entry name" value="RING-HC_TRIM9-like_C-I"/>
    <property type="match status" value="1"/>
</dbReference>
<dbReference type="InterPro" id="IPR003877">
    <property type="entry name" value="SPRY_dom"/>
</dbReference>
<keyword evidence="4" id="KW-0862">Zinc</keyword>